<evidence type="ECO:0000313" key="2">
    <source>
        <dbReference type="Proteomes" id="UP001054889"/>
    </source>
</evidence>
<dbReference type="EMBL" id="BQKI01000017">
    <property type="protein sequence ID" value="GJN09994.1"/>
    <property type="molecule type" value="Genomic_DNA"/>
</dbReference>
<accession>A0AAV5DI32</accession>
<evidence type="ECO:0000313" key="1">
    <source>
        <dbReference type="EMBL" id="GJN09994.1"/>
    </source>
</evidence>
<protein>
    <submittedName>
        <fullName evidence="1">Uncharacterized protein</fullName>
    </submittedName>
</protein>
<dbReference type="AlphaFoldDB" id="A0AAV5DI32"/>
<sequence length="193" mass="21227">MFKRSVAFQECDDFEVAERVVPFAHEYKFADLLFWYPGQGKAAYRIDDRVPVNMSGDGVNDFVGFRAIPTPAIQARRLTEDGFEMAKNAVGQCLAAKGMTLADAASNYGMMNADLPVPVLLALPIPGKPVVRYQQHRIQSSGRCLAGPDHALPTACPWDPCVVHGTQFFQSGIRVPLSRATDFIRDVHSKTGI</sequence>
<gene>
    <name evidence="1" type="primary">ga28052</name>
    <name evidence="1" type="ORF">PR202_ga28052</name>
</gene>
<keyword evidence="2" id="KW-1185">Reference proteome</keyword>
<reference evidence="1" key="2">
    <citation type="submission" date="2021-12" db="EMBL/GenBank/DDBJ databases">
        <title>Resequencing data analysis of finger millet.</title>
        <authorList>
            <person name="Hatakeyama M."/>
            <person name="Aluri S."/>
            <person name="Balachadran M.T."/>
            <person name="Sivarajan S.R."/>
            <person name="Poveda L."/>
            <person name="Shimizu-Inatsugi R."/>
            <person name="Schlapbach R."/>
            <person name="Sreeman S.M."/>
            <person name="Shimizu K.K."/>
        </authorList>
    </citation>
    <scope>NUCLEOTIDE SEQUENCE</scope>
</reference>
<proteinExistence type="predicted"/>
<name>A0AAV5DI32_ELECO</name>
<reference evidence="1" key="1">
    <citation type="journal article" date="2018" name="DNA Res.">
        <title>Multiple hybrid de novo genome assembly of finger millet, an orphan allotetraploid crop.</title>
        <authorList>
            <person name="Hatakeyama M."/>
            <person name="Aluri S."/>
            <person name="Balachadran M.T."/>
            <person name="Sivarajan S.R."/>
            <person name="Patrignani A."/>
            <person name="Gruter S."/>
            <person name="Poveda L."/>
            <person name="Shimizu-Inatsugi R."/>
            <person name="Baeten J."/>
            <person name="Francoijs K.J."/>
            <person name="Nataraja K.N."/>
            <person name="Reddy Y.A.N."/>
            <person name="Phadnis S."/>
            <person name="Ravikumar R.L."/>
            <person name="Schlapbach R."/>
            <person name="Sreeman S.M."/>
            <person name="Shimizu K.K."/>
        </authorList>
    </citation>
    <scope>NUCLEOTIDE SEQUENCE</scope>
</reference>
<dbReference type="Proteomes" id="UP001054889">
    <property type="component" value="Unassembled WGS sequence"/>
</dbReference>
<comment type="caution">
    <text evidence="1">The sequence shown here is derived from an EMBL/GenBank/DDBJ whole genome shotgun (WGS) entry which is preliminary data.</text>
</comment>
<organism evidence="1 2">
    <name type="scientific">Eleusine coracana subsp. coracana</name>
    <dbReference type="NCBI Taxonomy" id="191504"/>
    <lineage>
        <taxon>Eukaryota</taxon>
        <taxon>Viridiplantae</taxon>
        <taxon>Streptophyta</taxon>
        <taxon>Embryophyta</taxon>
        <taxon>Tracheophyta</taxon>
        <taxon>Spermatophyta</taxon>
        <taxon>Magnoliopsida</taxon>
        <taxon>Liliopsida</taxon>
        <taxon>Poales</taxon>
        <taxon>Poaceae</taxon>
        <taxon>PACMAD clade</taxon>
        <taxon>Chloridoideae</taxon>
        <taxon>Cynodonteae</taxon>
        <taxon>Eleusininae</taxon>
        <taxon>Eleusine</taxon>
    </lineage>
</organism>